<feature type="region of interest" description="Disordered" evidence="1">
    <location>
        <begin position="1"/>
        <end position="42"/>
    </location>
</feature>
<evidence type="ECO:0000313" key="2">
    <source>
        <dbReference type="EMBL" id="RRT59921.1"/>
    </source>
</evidence>
<name>A0A426Z7I2_ENSVE</name>
<proteinExistence type="predicted"/>
<reference evidence="2 3" key="1">
    <citation type="journal article" date="2014" name="Agronomy (Basel)">
        <title>A Draft Genome Sequence for Ensete ventricosum, the Drought-Tolerant Tree Against Hunger.</title>
        <authorList>
            <person name="Harrison J."/>
            <person name="Moore K.A."/>
            <person name="Paszkiewicz K."/>
            <person name="Jones T."/>
            <person name="Grant M."/>
            <person name="Ambacheew D."/>
            <person name="Muzemil S."/>
            <person name="Studholme D.J."/>
        </authorList>
    </citation>
    <scope>NUCLEOTIDE SEQUENCE [LARGE SCALE GENOMIC DNA]</scope>
</reference>
<comment type="caution">
    <text evidence="2">The sequence shown here is derived from an EMBL/GenBank/DDBJ whole genome shotgun (WGS) entry which is preliminary data.</text>
</comment>
<evidence type="ECO:0000256" key="1">
    <source>
        <dbReference type="SAM" id="MobiDB-lite"/>
    </source>
</evidence>
<dbReference type="EMBL" id="AMZH03008007">
    <property type="protein sequence ID" value="RRT59921.1"/>
    <property type="molecule type" value="Genomic_DNA"/>
</dbReference>
<accession>A0A426Z7I2</accession>
<dbReference type="AlphaFoldDB" id="A0A426Z7I2"/>
<organism evidence="2 3">
    <name type="scientific">Ensete ventricosum</name>
    <name type="common">Abyssinian banana</name>
    <name type="synonym">Musa ensete</name>
    <dbReference type="NCBI Taxonomy" id="4639"/>
    <lineage>
        <taxon>Eukaryota</taxon>
        <taxon>Viridiplantae</taxon>
        <taxon>Streptophyta</taxon>
        <taxon>Embryophyta</taxon>
        <taxon>Tracheophyta</taxon>
        <taxon>Spermatophyta</taxon>
        <taxon>Magnoliopsida</taxon>
        <taxon>Liliopsida</taxon>
        <taxon>Zingiberales</taxon>
        <taxon>Musaceae</taxon>
        <taxon>Ensete</taxon>
    </lineage>
</organism>
<gene>
    <name evidence="2" type="ORF">B296_00018883</name>
</gene>
<protein>
    <submittedName>
        <fullName evidence="2">Uncharacterized protein</fullName>
    </submittedName>
</protein>
<evidence type="ECO:0000313" key="3">
    <source>
        <dbReference type="Proteomes" id="UP000287651"/>
    </source>
</evidence>
<sequence>MVRRGRSDQCWSKRRTDEALRRGTGDRGVGNERGSRQEIETLEGDADSVMRAVMLERRVMKRRVRMWWTEEGKGNRKQWPRRKQLVTLWGCNSY</sequence>
<feature type="compositionally biased region" description="Basic and acidic residues" evidence="1">
    <location>
        <begin position="14"/>
        <end position="39"/>
    </location>
</feature>
<dbReference type="Proteomes" id="UP000287651">
    <property type="component" value="Unassembled WGS sequence"/>
</dbReference>